<dbReference type="Proteomes" id="UP000663824">
    <property type="component" value="Unassembled WGS sequence"/>
</dbReference>
<dbReference type="EMBL" id="CAJNOV010004424">
    <property type="protein sequence ID" value="CAF1175714.1"/>
    <property type="molecule type" value="Genomic_DNA"/>
</dbReference>
<dbReference type="GO" id="GO:0005634">
    <property type="term" value="C:nucleus"/>
    <property type="evidence" value="ECO:0007669"/>
    <property type="project" value="UniProtKB-SubCell"/>
</dbReference>
<dbReference type="InterPro" id="IPR012337">
    <property type="entry name" value="RNaseH-like_sf"/>
</dbReference>
<dbReference type="InterPro" id="IPR008906">
    <property type="entry name" value="HATC_C_dom"/>
</dbReference>
<reference evidence="9" key="1">
    <citation type="submission" date="2021-02" db="EMBL/GenBank/DDBJ databases">
        <authorList>
            <person name="Nowell W R."/>
        </authorList>
    </citation>
    <scope>NUCLEOTIDE SEQUENCE</scope>
</reference>
<name>A0A816R9P3_9BILA</name>
<comment type="caution">
    <text evidence="9">The sequence shown here is derived from an EMBL/GenBank/DDBJ whole genome shotgun (WGS) entry which is preliminary data.</text>
</comment>
<keyword evidence="2" id="KW-0479">Metal-binding</keyword>
<dbReference type="PANTHER" id="PTHR46481">
    <property type="entry name" value="ZINC FINGER BED DOMAIN-CONTAINING PROTEIN 4"/>
    <property type="match status" value="1"/>
</dbReference>
<dbReference type="EMBL" id="CAJOBH010005577">
    <property type="protein sequence ID" value="CAF4029028.1"/>
    <property type="molecule type" value="Genomic_DNA"/>
</dbReference>
<dbReference type="SUPFAM" id="SSF53098">
    <property type="entry name" value="Ribonuclease H-like"/>
    <property type="match status" value="1"/>
</dbReference>
<evidence type="ECO:0000313" key="8">
    <source>
        <dbReference type="EMBL" id="CAF1175714.1"/>
    </source>
</evidence>
<dbReference type="GO" id="GO:0008270">
    <property type="term" value="F:zinc ion binding"/>
    <property type="evidence" value="ECO:0007669"/>
    <property type="project" value="UniProtKB-KW"/>
</dbReference>
<dbReference type="Proteomes" id="UP000681967">
    <property type="component" value="Unassembled WGS sequence"/>
</dbReference>
<dbReference type="AlphaFoldDB" id="A0A816R9P3"/>
<feature type="compositionally biased region" description="Low complexity" evidence="6">
    <location>
        <begin position="531"/>
        <end position="540"/>
    </location>
</feature>
<feature type="region of interest" description="Disordered" evidence="6">
    <location>
        <begin position="531"/>
        <end position="567"/>
    </location>
</feature>
<keyword evidence="3" id="KW-0863">Zinc-finger</keyword>
<dbReference type="EMBL" id="CAJOBI010118537">
    <property type="protein sequence ID" value="CAF4666986.1"/>
    <property type="molecule type" value="Genomic_DNA"/>
</dbReference>
<dbReference type="Proteomes" id="UP000663855">
    <property type="component" value="Unassembled WGS sequence"/>
</dbReference>
<evidence type="ECO:0000256" key="5">
    <source>
        <dbReference type="ARBA" id="ARBA00023242"/>
    </source>
</evidence>
<evidence type="ECO:0000313" key="9">
    <source>
        <dbReference type="EMBL" id="CAF2068316.1"/>
    </source>
</evidence>
<protein>
    <recommendedName>
        <fullName evidence="7">HAT C-terminal dimerisation domain-containing protein</fullName>
    </recommendedName>
</protein>
<dbReference type="Gene3D" id="1.10.10.1070">
    <property type="entry name" value="Zinc finger, BED domain-containing"/>
    <property type="match status" value="1"/>
</dbReference>
<dbReference type="PANTHER" id="PTHR46481:SF10">
    <property type="entry name" value="ZINC FINGER BED DOMAIN-CONTAINING PROTEIN 39"/>
    <property type="match status" value="1"/>
</dbReference>
<dbReference type="GO" id="GO:0046983">
    <property type="term" value="F:protein dimerization activity"/>
    <property type="evidence" value="ECO:0007669"/>
    <property type="project" value="InterPro"/>
</dbReference>
<evidence type="ECO:0000256" key="3">
    <source>
        <dbReference type="ARBA" id="ARBA00022771"/>
    </source>
</evidence>
<evidence type="ECO:0000313" key="11">
    <source>
        <dbReference type="EMBL" id="CAF4666986.1"/>
    </source>
</evidence>
<keyword evidence="4" id="KW-0862">Zinc</keyword>
<keyword evidence="5" id="KW-0539">Nucleus</keyword>
<gene>
    <name evidence="10" type="ORF">BYL167_LOCUS15223</name>
    <name evidence="8" type="ORF">CJN711_LOCUS10753</name>
    <name evidence="9" type="ORF">MBJ925_LOCUS16252</name>
    <name evidence="11" type="ORF">SMN809_LOCUS41735</name>
</gene>
<evidence type="ECO:0000259" key="7">
    <source>
        <dbReference type="Pfam" id="PF05699"/>
    </source>
</evidence>
<feature type="compositionally biased region" description="Basic and acidic residues" evidence="6">
    <location>
        <begin position="544"/>
        <end position="554"/>
    </location>
</feature>
<dbReference type="EMBL" id="CAJNRE010007833">
    <property type="protein sequence ID" value="CAF2068316.1"/>
    <property type="molecule type" value="Genomic_DNA"/>
</dbReference>
<dbReference type="Pfam" id="PF05699">
    <property type="entry name" value="Dimer_Tnp_hAT"/>
    <property type="match status" value="1"/>
</dbReference>
<comment type="subcellular location">
    <subcellularLocation>
        <location evidence="1">Nucleus</location>
    </subcellularLocation>
</comment>
<evidence type="ECO:0000313" key="12">
    <source>
        <dbReference type="Proteomes" id="UP000663824"/>
    </source>
</evidence>
<sequence>MIDPDSLHSGQIQRKLRAKEFILVNNPKATHELWVNDIALVGIIDKEGKQQIFDGWAACKHCLVAYRTHSKRDAFQSRKNYGLTSLHLHVKQCHSSSSTIISSTSTDAVPKESAPVQTLIPRFAYNKSQLSEQLQRKLKDAELKFVAAGSHSFNALENDGVLDLVQTTIDIGAQMGKVNVHEIFYGRKTIRNESIAKFNHFSTTIRQILDEPIKNHCVAATCDMWTDDYVKRSYLDFSVFSTNDEYILSHCLLRCKHFSEESKTSMNIWQEIKYIFESFNLSFGDTPIVTDQGSNMVAAFNITQKARIPCMAHRCNTTFETAWNREDSKNPTFAMFNLAVRELRKYTNQTSGIQDKLTKTLKGGCSTRPWRSYFIIHDSLNDSFEELNIILRDRQEQHRLFNIDPVLLNGIVQLMRPFSMIFDQLEMANQPTLQNVVPSYYRMMNDTQADANDHKIIKELKSEIRYCLDEKYLPSILQIHWVATYLDPSFKSFFFVSDHSYLATQKKEVRKGLHILASDIIQQFDSYSSQSQHLSSTSPSAKRFKNDPFADFRNRKSTPKSSINDTNALTKELDRQIQLYDSMEIDDGYDNNPFTFWYSHKGDLSLLAKIAKSVLVIPASSAESERHFSMAGQIVTEHRSSLDPECVEALVVLKEAYINKMWPTIPLSNEQS</sequence>
<evidence type="ECO:0000313" key="10">
    <source>
        <dbReference type="EMBL" id="CAF4029028.1"/>
    </source>
</evidence>
<dbReference type="Proteomes" id="UP000676336">
    <property type="component" value="Unassembled WGS sequence"/>
</dbReference>
<accession>A0A816R9P3</accession>
<evidence type="ECO:0000256" key="2">
    <source>
        <dbReference type="ARBA" id="ARBA00022723"/>
    </source>
</evidence>
<dbReference type="SUPFAM" id="SSF140996">
    <property type="entry name" value="Hermes dimerisation domain"/>
    <property type="match status" value="1"/>
</dbReference>
<feature type="domain" description="HAT C-terminal dimerisation" evidence="7">
    <location>
        <begin position="572"/>
        <end position="655"/>
    </location>
</feature>
<evidence type="ECO:0000256" key="6">
    <source>
        <dbReference type="SAM" id="MobiDB-lite"/>
    </source>
</evidence>
<proteinExistence type="predicted"/>
<dbReference type="InterPro" id="IPR052035">
    <property type="entry name" value="ZnF_BED_domain_contain"/>
</dbReference>
<evidence type="ECO:0000256" key="4">
    <source>
        <dbReference type="ARBA" id="ARBA00022833"/>
    </source>
</evidence>
<organism evidence="9 12">
    <name type="scientific">Rotaria magnacalcarata</name>
    <dbReference type="NCBI Taxonomy" id="392030"/>
    <lineage>
        <taxon>Eukaryota</taxon>
        <taxon>Metazoa</taxon>
        <taxon>Spiralia</taxon>
        <taxon>Gnathifera</taxon>
        <taxon>Rotifera</taxon>
        <taxon>Eurotatoria</taxon>
        <taxon>Bdelloidea</taxon>
        <taxon>Philodinida</taxon>
        <taxon>Philodinidae</taxon>
        <taxon>Rotaria</taxon>
    </lineage>
</organism>
<evidence type="ECO:0000256" key="1">
    <source>
        <dbReference type="ARBA" id="ARBA00004123"/>
    </source>
</evidence>